<dbReference type="CDD" id="cd13969">
    <property type="entry name" value="ADCK1-like"/>
    <property type="match status" value="1"/>
</dbReference>
<dbReference type="InterPro" id="IPR004147">
    <property type="entry name" value="ABC1_dom"/>
</dbReference>
<keyword evidence="2" id="KW-0175">Coiled coil</keyword>
<dbReference type="SUPFAM" id="SSF56112">
    <property type="entry name" value="Protein kinase-like (PK-like)"/>
    <property type="match status" value="1"/>
</dbReference>
<dbReference type="PANTHER" id="PTHR43173">
    <property type="entry name" value="ABC1 FAMILY PROTEIN"/>
    <property type="match status" value="1"/>
</dbReference>
<gene>
    <name evidence="4" type="ORF">CYCCA115_LOCUS22267</name>
</gene>
<accession>A0AAD2G9L5</accession>
<evidence type="ECO:0000256" key="2">
    <source>
        <dbReference type="SAM" id="Coils"/>
    </source>
</evidence>
<dbReference type="Proteomes" id="UP001295423">
    <property type="component" value="Unassembled WGS sequence"/>
</dbReference>
<organism evidence="4 5">
    <name type="scientific">Cylindrotheca closterium</name>
    <dbReference type="NCBI Taxonomy" id="2856"/>
    <lineage>
        <taxon>Eukaryota</taxon>
        <taxon>Sar</taxon>
        <taxon>Stramenopiles</taxon>
        <taxon>Ochrophyta</taxon>
        <taxon>Bacillariophyta</taxon>
        <taxon>Bacillariophyceae</taxon>
        <taxon>Bacillariophycidae</taxon>
        <taxon>Bacillariales</taxon>
        <taxon>Bacillariaceae</taxon>
        <taxon>Cylindrotheca</taxon>
    </lineage>
</organism>
<evidence type="ECO:0000259" key="3">
    <source>
        <dbReference type="Pfam" id="PF03109"/>
    </source>
</evidence>
<feature type="domain" description="ABC1 atypical kinase-like" evidence="3">
    <location>
        <begin position="217"/>
        <end position="463"/>
    </location>
</feature>
<dbReference type="InterPro" id="IPR045307">
    <property type="entry name" value="ADCK1_dom"/>
</dbReference>
<dbReference type="InterPro" id="IPR051130">
    <property type="entry name" value="Mito_struct-func_regulator"/>
</dbReference>
<dbReference type="GO" id="GO:0055088">
    <property type="term" value="P:lipid homeostasis"/>
    <property type="evidence" value="ECO:0007669"/>
    <property type="project" value="TreeGrafter"/>
</dbReference>
<comment type="caution">
    <text evidence="4">The sequence shown here is derived from an EMBL/GenBank/DDBJ whole genome shotgun (WGS) entry which is preliminary data.</text>
</comment>
<evidence type="ECO:0000256" key="1">
    <source>
        <dbReference type="ARBA" id="ARBA00009670"/>
    </source>
</evidence>
<dbReference type="PANTHER" id="PTHR43173:SF19">
    <property type="entry name" value="AARF DOMAIN-CONTAINING PROTEIN KINASE 1"/>
    <property type="match status" value="1"/>
</dbReference>
<keyword evidence="5" id="KW-1185">Reference proteome</keyword>
<dbReference type="GO" id="GO:0005743">
    <property type="term" value="C:mitochondrial inner membrane"/>
    <property type="evidence" value="ECO:0007669"/>
    <property type="project" value="TreeGrafter"/>
</dbReference>
<dbReference type="InterPro" id="IPR011009">
    <property type="entry name" value="Kinase-like_dom_sf"/>
</dbReference>
<feature type="coiled-coil region" evidence="2">
    <location>
        <begin position="93"/>
        <end position="167"/>
    </location>
</feature>
<comment type="similarity">
    <text evidence="1">Belongs to the protein kinase superfamily. ADCK protein kinase family.</text>
</comment>
<evidence type="ECO:0000313" key="4">
    <source>
        <dbReference type="EMBL" id="CAJ1966684.1"/>
    </source>
</evidence>
<dbReference type="AlphaFoldDB" id="A0AAD2G9L5"/>
<protein>
    <recommendedName>
        <fullName evidence="3">ABC1 atypical kinase-like domain-containing protein</fullName>
    </recommendedName>
</protein>
<dbReference type="EMBL" id="CAKOGP040002313">
    <property type="protein sequence ID" value="CAJ1966684.1"/>
    <property type="molecule type" value="Genomic_DNA"/>
</dbReference>
<dbReference type="GO" id="GO:0007005">
    <property type="term" value="P:mitochondrion organization"/>
    <property type="evidence" value="ECO:0007669"/>
    <property type="project" value="TreeGrafter"/>
</dbReference>
<proteinExistence type="inferred from homology"/>
<evidence type="ECO:0000313" key="5">
    <source>
        <dbReference type="Proteomes" id="UP001295423"/>
    </source>
</evidence>
<sequence length="623" mass="69123">MFGASRLVGARTLGRSGLLTVAVGGTAFAGGATFAAKQTKCQAIIANGSNEIENKSVFVPTLEATIRAIRLVRTAGLIIADYELSKLKLFTDGGQEEAELNRLEQEMASFEAELEGAQMEYASETDKSVPMSVEERRTLKRRQKNRMEDAAARLAEAEEALSSMEGESNKSKVHKKAANRLLGLCRDNGGVYIKVGQHLANLDYLIPQEYIEVLSSLFDDAPESSYSDVCRVIEEELGGNVKELFDDFEPVPIASASLAQVHVAYDKKTGKKLAVKVQHAGLRETSAGDIFAVTCVVRLVDSIFKEFTFGWIADEIAPHLPKELDFLREGKNAERAEEHLQGTGLNCIVPKVIWEKSAPRVLTMEFEEGFKSTDVEALGNSGLSRFDVAKLISSVFNSQVFLSSFVHCDPHAGNILIRNKDGKPQMVLLDHGLYKEIDDKFRIKYAQLWKSLMLADLKGIEESCHAMGIDKAYPLFAAMLTARPYDEIIERSKTGSFSASAAAPDSQADRAVIRGYAKQFLSEIFVLLGILPRQMLLLLKMNDCLRHIDFALKSPTNTLVVAGKYASQAVYENEIKEKVSRRSRILSWLSYMKVLTRIHIHDFGAWILQKRSTALMHSKTPRD</sequence>
<dbReference type="Pfam" id="PF03109">
    <property type="entry name" value="ABC1"/>
    <property type="match status" value="1"/>
</dbReference>
<reference evidence="4" key="1">
    <citation type="submission" date="2023-08" db="EMBL/GenBank/DDBJ databases">
        <authorList>
            <person name="Audoor S."/>
            <person name="Bilcke G."/>
        </authorList>
    </citation>
    <scope>NUCLEOTIDE SEQUENCE</scope>
</reference>
<name>A0AAD2G9L5_9STRA</name>